<dbReference type="Proteomes" id="UP000001299">
    <property type="component" value="Plasmid pCY360"/>
</dbReference>
<reference evidence="2 3" key="1">
    <citation type="journal article" date="2010" name="PLoS ONE">
        <title>The glycobiome of the rumen bacterium Butyrivibrio proteoclasticus B316(T) highlights adaptation to a polysaccharide-rich environment.</title>
        <authorList>
            <person name="Kelly W.J."/>
            <person name="Leahy S.C."/>
            <person name="Altermann E."/>
            <person name="Yeoman C.J."/>
            <person name="Dunne J.C."/>
            <person name="Kong Z."/>
            <person name="Pacheco D.M."/>
            <person name="Li D."/>
            <person name="Noel S.J."/>
            <person name="Moon C.D."/>
            <person name="Cookson A.L."/>
            <person name="Attwood G.T."/>
        </authorList>
    </citation>
    <scope>NUCLEOTIDE SEQUENCE [LARGE SCALE GENOMIC DNA]</scope>
    <source>
        <strain evidence="3">ATCC 51982 / DSM 14932 / B316</strain>
        <plasmid evidence="3">Plasmid pCY360</plasmid>
    </source>
</reference>
<organism evidence="2 3">
    <name type="scientific">Butyrivibrio proteoclasticus (strain ATCC 51982 / DSM 14932 / B316)</name>
    <name type="common">Clostridium proteoclasticum</name>
    <dbReference type="NCBI Taxonomy" id="515622"/>
    <lineage>
        <taxon>Bacteria</taxon>
        <taxon>Bacillati</taxon>
        <taxon>Bacillota</taxon>
        <taxon>Clostridia</taxon>
        <taxon>Lachnospirales</taxon>
        <taxon>Lachnospiraceae</taxon>
        <taxon>Butyrivibrio</taxon>
    </lineage>
</organism>
<proteinExistence type="predicted"/>
<dbReference type="AlphaFoldDB" id="E0S4A7"/>
<geneLocation type="plasmid" evidence="2 3">
    <name>pCY360</name>
</geneLocation>
<evidence type="ECO:0008006" key="4">
    <source>
        <dbReference type="Google" id="ProtNLM"/>
    </source>
</evidence>
<sequence>MNLMLIFMIAWGIPFFIMRTIIHTYVRRKTQEKEMFDKAHELNEKRYELENQKYTAQKLVKCEYCDKHVRFGDGSCPRCGARLKLPD</sequence>
<keyword evidence="1" id="KW-0472">Membrane</keyword>
<keyword evidence="2" id="KW-0614">Plasmid</keyword>
<keyword evidence="1" id="KW-0812">Transmembrane</keyword>
<dbReference type="HOGENOM" id="CLU_2477496_0_0_9"/>
<dbReference type="RefSeq" id="WP_013282888.1">
    <property type="nucleotide sequence ID" value="NC_014389.1"/>
</dbReference>
<dbReference type="EMBL" id="CP001812">
    <property type="protein sequence ID" value="ADL36239.1"/>
    <property type="molecule type" value="Genomic_DNA"/>
</dbReference>
<evidence type="ECO:0000256" key="1">
    <source>
        <dbReference type="SAM" id="Phobius"/>
    </source>
</evidence>
<evidence type="ECO:0000313" key="3">
    <source>
        <dbReference type="Proteomes" id="UP000001299"/>
    </source>
</evidence>
<keyword evidence="3" id="KW-1185">Reference proteome</keyword>
<accession>E0S4A7</accession>
<feature type="transmembrane region" description="Helical" evidence="1">
    <location>
        <begin position="6"/>
        <end position="26"/>
    </location>
</feature>
<protein>
    <recommendedName>
        <fullName evidence="4">Zinc-ribbon domain-containing protein</fullName>
    </recommendedName>
</protein>
<keyword evidence="1" id="KW-1133">Transmembrane helix</keyword>
<evidence type="ECO:0000313" key="2">
    <source>
        <dbReference type="EMBL" id="ADL36239.1"/>
    </source>
</evidence>
<gene>
    <name evidence="2" type="ordered locus">bpr_II302</name>
</gene>
<dbReference type="KEGG" id="bpb:bpr_II302"/>
<name>E0S4A7_BUTPB</name>